<protein>
    <submittedName>
        <fullName evidence="1">Uncharacterized protein</fullName>
    </submittedName>
</protein>
<sequence>MAHKTTFGRCSVGRWDVSVAVQWTFGAGLLVATTLDGVGSYASGAMGVMRSSCTGNAAYAKLGEIRDLAARFLV</sequence>
<keyword evidence="2" id="KW-1185">Reference proteome</keyword>
<dbReference type="STRING" id="444597.BST26_19875"/>
<evidence type="ECO:0000313" key="1">
    <source>
        <dbReference type="EMBL" id="ORA64297.1"/>
    </source>
</evidence>
<feature type="non-terminal residue" evidence="1">
    <location>
        <position position="74"/>
    </location>
</feature>
<organism evidence="1 2">
    <name type="scientific">Mycolicibacterium insubricum</name>
    <dbReference type="NCBI Taxonomy" id="444597"/>
    <lineage>
        <taxon>Bacteria</taxon>
        <taxon>Bacillati</taxon>
        <taxon>Actinomycetota</taxon>
        <taxon>Actinomycetes</taxon>
        <taxon>Mycobacteriales</taxon>
        <taxon>Mycobacteriaceae</taxon>
        <taxon>Mycolicibacterium</taxon>
    </lineage>
</organism>
<evidence type="ECO:0000313" key="2">
    <source>
        <dbReference type="Proteomes" id="UP000192801"/>
    </source>
</evidence>
<reference evidence="1 2" key="1">
    <citation type="submission" date="2016-12" db="EMBL/GenBank/DDBJ databases">
        <title>The new phylogeny of genus Mycobacterium.</title>
        <authorList>
            <person name="Tortoli E."/>
            <person name="Trovato A."/>
            <person name="Cirillo D.M."/>
        </authorList>
    </citation>
    <scope>NUCLEOTIDE SEQUENCE [LARGE SCALE GENOMIC DNA]</scope>
    <source>
        <strain evidence="1 2">DSM 45130</strain>
    </source>
</reference>
<dbReference type="EMBL" id="MVHS01000075">
    <property type="protein sequence ID" value="ORA64297.1"/>
    <property type="molecule type" value="Genomic_DNA"/>
</dbReference>
<name>A0A1X0CVU8_9MYCO</name>
<proteinExistence type="predicted"/>
<dbReference type="AlphaFoldDB" id="A0A1X0CVU8"/>
<accession>A0A1X0CVU8</accession>
<gene>
    <name evidence="1" type="ORF">BST26_19875</name>
</gene>
<comment type="caution">
    <text evidence="1">The sequence shown here is derived from an EMBL/GenBank/DDBJ whole genome shotgun (WGS) entry which is preliminary data.</text>
</comment>
<dbReference type="Proteomes" id="UP000192801">
    <property type="component" value="Unassembled WGS sequence"/>
</dbReference>